<dbReference type="AlphaFoldDB" id="A0A7J8Y116"/>
<dbReference type="EMBL" id="JABFAA010000009">
    <property type="protein sequence ID" value="MBA0692709.1"/>
    <property type="molecule type" value="Genomic_DNA"/>
</dbReference>
<comment type="caution">
    <text evidence="3">The sequence shown here is derived from an EMBL/GenBank/DDBJ whole genome shotgun (WGS) entry which is preliminary data.</text>
</comment>
<evidence type="ECO:0000313" key="4">
    <source>
        <dbReference type="Proteomes" id="UP000593577"/>
    </source>
</evidence>
<feature type="domain" description="Zinc knuckle CX2CX4HX4C" evidence="2">
    <location>
        <begin position="105"/>
        <end position="151"/>
    </location>
</feature>
<gene>
    <name evidence="3" type="ORF">Goari_010246</name>
</gene>
<evidence type="ECO:0000259" key="2">
    <source>
        <dbReference type="Pfam" id="PF14392"/>
    </source>
</evidence>
<proteinExistence type="predicted"/>
<evidence type="ECO:0000313" key="3">
    <source>
        <dbReference type="EMBL" id="MBA0692709.1"/>
    </source>
</evidence>
<name>A0A7J8Y116_GOSAI</name>
<organism evidence="3 4">
    <name type="scientific">Gossypium aridum</name>
    <name type="common">American cotton</name>
    <name type="synonym">Erioxylum aridum</name>
    <dbReference type="NCBI Taxonomy" id="34290"/>
    <lineage>
        <taxon>Eukaryota</taxon>
        <taxon>Viridiplantae</taxon>
        <taxon>Streptophyta</taxon>
        <taxon>Embryophyta</taxon>
        <taxon>Tracheophyta</taxon>
        <taxon>Spermatophyta</taxon>
        <taxon>Magnoliopsida</taxon>
        <taxon>eudicotyledons</taxon>
        <taxon>Gunneridae</taxon>
        <taxon>Pentapetalae</taxon>
        <taxon>rosids</taxon>
        <taxon>malvids</taxon>
        <taxon>Malvales</taxon>
        <taxon>Malvaceae</taxon>
        <taxon>Malvoideae</taxon>
        <taxon>Gossypium</taxon>
    </lineage>
</organism>
<dbReference type="InterPro" id="IPR040256">
    <property type="entry name" value="At4g02000-like"/>
</dbReference>
<reference evidence="3 4" key="1">
    <citation type="journal article" date="2019" name="Genome Biol. Evol.">
        <title>Insights into the evolution of the New World diploid cottons (Gossypium, subgenus Houzingenia) based on genome sequencing.</title>
        <authorList>
            <person name="Grover C.E."/>
            <person name="Arick M.A. 2nd"/>
            <person name="Thrash A."/>
            <person name="Conover J.L."/>
            <person name="Sanders W.S."/>
            <person name="Peterson D.G."/>
            <person name="Frelichowski J.E."/>
            <person name="Scheffler J.A."/>
            <person name="Scheffler B.E."/>
            <person name="Wendel J.F."/>
        </authorList>
    </citation>
    <scope>NUCLEOTIDE SEQUENCE [LARGE SCALE GENOMIC DNA]</scope>
    <source>
        <strain evidence="3">185</strain>
        <tissue evidence="3">Leaf</tissue>
    </source>
</reference>
<sequence>MSGGMFLTVSVSHFSAMRNTLANLWHPLGDLQISDLREKLYLFRFYNKVVKGVPWAFNNHLLVFHRLENNEDPMQIGNFIGAFEYDLRQISNGVNQYLHIRVRMDVRFSFKRRKKIQISPSNFIYARFQYEQLTLFCFICGRLGHGDSFCPIRLNRDFKETEIGWDISLRAPMRKASTTTSDNPIEGLDGKKRLRTPKSTTNVSGFIDALGVTDESIHAYCKGSLAAAKEQADRQNWIRGEWREFMESVVFNMVLPYRLDVHDENFNGNWRTTGFYGSSDMRYRIEVWDDLKGLGQAPLKWEPPY</sequence>
<feature type="domain" description="DUF4283" evidence="1">
    <location>
        <begin position="11"/>
        <end position="75"/>
    </location>
</feature>
<dbReference type="PANTHER" id="PTHR31286:SF153">
    <property type="entry name" value="DUF4283 DOMAIN PROTEIN"/>
    <property type="match status" value="1"/>
</dbReference>
<dbReference type="PANTHER" id="PTHR31286">
    <property type="entry name" value="GLYCINE-RICH CELL WALL STRUCTURAL PROTEIN 1.8-LIKE"/>
    <property type="match status" value="1"/>
</dbReference>
<dbReference type="InterPro" id="IPR025558">
    <property type="entry name" value="DUF4283"/>
</dbReference>
<dbReference type="Proteomes" id="UP000593577">
    <property type="component" value="Unassembled WGS sequence"/>
</dbReference>
<keyword evidence="4" id="KW-1185">Reference proteome</keyword>
<dbReference type="InterPro" id="IPR025836">
    <property type="entry name" value="Zn_knuckle_CX2CX4HX4C"/>
</dbReference>
<evidence type="ECO:0000259" key="1">
    <source>
        <dbReference type="Pfam" id="PF14111"/>
    </source>
</evidence>
<accession>A0A7J8Y116</accession>
<evidence type="ECO:0008006" key="5">
    <source>
        <dbReference type="Google" id="ProtNLM"/>
    </source>
</evidence>
<dbReference type="Pfam" id="PF14392">
    <property type="entry name" value="zf-CCHC_4"/>
    <property type="match status" value="1"/>
</dbReference>
<dbReference type="Pfam" id="PF14111">
    <property type="entry name" value="DUF4283"/>
    <property type="match status" value="1"/>
</dbReference>
<protein>
    <recommendedName>
        <fullName evidence="5">CCHC-type domain-containing protein</fullName>
    </recommendedName>
</protein>